<keyword evidence="2" id="KW-1185">Reference proteome</keyword>
<protein>
    <recommendedName>
        <fullName evidence="3">Cadherin related family member 4</fullName>
    </recommendedName>
</protein>
<reference evidence="1" key="3">
    <citation type="submission" date="2025-09" db="UniProtKB">
        <authorList>
            <consortium name="Ensembl"/>
        </authorList>
    </citation>
    <scope>IDENTIFICATION</scope>
</reference>
<sequence>QMSPRARGPAPSLWSFSFNCSSHTPTLKLLQVQPPSTFFNPPSLARWQGLYVGQLTLSSSARLDALAVNHYELQLQVTCGSDVTEGPLSVGVRRDPDHAQCTGRFVSPAGEVIQVPETVTPGARLYTLLPGLELQGAQVSITSAQDPPHFPGPFSINGQGWLQAPPQGLRGQAPKVSM</sequence>
<dbReference type="Proteomes" id="UP000001074">
    <property type="component" value="Unassembled WGS sequence"/>
</dbReference>
<dbReference type="AlphaFoldDB" id="G1PYD5"/>
<dbReference type="GeneTree" id="ENSGT00940000164381"/>
<evidence type="ECO:0000313" key="1">
    <source>
        <dbReference type="Ensembl" id="ENSMLUP00000016467.1"/>
    </source>
</evidence>
<reference evidence="1 2" key="1">
    <citation type="journal article" date="2011" name="Nature">
        <title>A high-resolution map of human evolutionary constraint using 29 mammals.</title>
        <authorList>
            <person name="Lindblad-Toh K."/>
            <person name="Garber M."/>
            <person name="Zuk O."/>
            <person name="Lin M.F."/>
            <person name="Parker B.J."/>
            <person name="Washietl S."/>
            <person name="Kheradpour P."/>
            <person name="Ernst J."/>
            <person name="Jordan G."/>
            <person name="Mauceli E."/>
            <person name="Ward L.D."/>
            <person name="Lowe C.B."/>
            <person name="Holloway A.K."/>
            <person name="Clamp M."/>
            <person name="Gnerre S."/>
            <person name="Alfoldi J."/>
            <person name="Beal K."/>
            <person name="Chang J."/>
            <person name="Clawson H."/>
            <person name="Cuff J."/>
            <person name="Di Palma F."/>
            <person name="Fitzgerald S."/>
            <person name="Flicek P."/>
            <person name="Guttman M."/>
            <person name="Hubisz M.J."/>
            <person name="Jaffe D.B."/>
            <person name="Jungreis I."/>
            <person name="Kent W.J."/>
            <person name="Kostka D."/>
            <person name="Lara M."/>
            <person name="Martins A.L."/>
            <person name="Massingham T."/>
            <person name="Moltke I."/>
            <person name="Raney B.J."/>
            <person name="Rasmussen M.D."/>
            <person name="Robinson J."/>
            <person name="Stark A."/>
            <person name="Vilella A.J."/>
            <person name="Wen J."/>
            <person name="Xie X."/>
            <person name="Zody M.C."/>
            <person name="Baldwin J."/>
            <person name="Bloom T."/>
            <person name="Chin C.W."/>
            <person name="Heiman D."/>
            <person name="Nicol R."/>
            <person name="Nusbaum C."/>
            <person name="Young S."/>
            <person name="Wilkinson J."/>
            <person name="Worley K.C."/>
            <person name="Kovar C.L."/>
            <person name="Muzny D.M."/>
            <person name="Gibbs R.A."/>
            <person name="Cree A."/>
            <person name="Dihn H.H."/>
            <person name="Fowler G."/>
            <person name="Jhangiani S."/>
            <person name="Joshi V."/>
            <person name="Lee S."/>
            <person name="Lewis L.R."/>
            <person name="Nazareth L.V."/>
            <person name="Okwuonu G."/>
            <person name="Santibanez J."/>
            <person name="Warren W.C."/>
            <person name="Mardis E.R."/>
            <person name="Weinstock G.M."/>
            <person name="Wilson R.K."/>
            <person name="Delehaunty K."/>
            <person name="Dooling D."/>
            <person name="Fronik C."/>
            <person name="Fulton L."/>
            <person name="Fulton B."/>
            <person name="Graves T."/>
            <person name="Minx P."/>
            <person name="Sodergren E."/>
            <person name="Birney E."/>
            <person name="Margulies E.H."/>
            <person name="Herrero J."/>
            <person name="Green E.D."/>
            <person name="Haussler D."/>
            <person name="Siepel A."/>
            <person name="Goldman N."/>
            <person name="Pollard K.S."/>
            <person name="Pedersen J.S."/>
            <person name="Lander E.S."/>
            <person name="Kellis M."/>
        </authorList>
    </citation>
    <scope>NUCLEOTIDE SEQUENCE [LARGE SCALE GENOMIC DNA]</scope>
</reference>
<dbReference type="Ensembl" id="ENSMLUT00000024193.1">
    <property type="protein sequence ID" value="ENSMLUP00000016467.1"/>
    <property type="gene ID" value="ENSMLUG00000013727.2"/>
</dbReference>
<proteinExistence type="predicted"/>
<dbReference type="eggNOG" id="KOG4289">
    <property type="taxonomic scope" value="Eukaryota"/>
</dbReference>
<evidence type="ECO:0000313" key="2">
    <source>
        <dbReference type="Proteomes" id="UP000001074"/>
    </source>
</evidence>
<name>G1PYD5_MYOLU</name>
<dbReference type="STRING" id="59463.ENSMLUP00000016467"/>
<dbReference type="HOGENOM" id="CLU_1513980_0_0_1"/>
<organism evidence="1 2">
    <name type="scientific">Myotis lucifugus</name>
    <name type="common">Little brown bat</name>
    <dbReference type="NCBI Taxonomy" id="59463"/>
    <lineage>
        <taxon>Eukaryota</taxon>
        <taxon>Metazoa</taxon>
        <taxon>Chordata</taxon>
        <taxon>Craniata</taxon>
        <taxon>Vertebrata</taxon>
        <taxon>Euteleostomi</taxon>
        <taxon>Mammalia</taxon>
        <taxon>Eutheria</taxon>
        <taxon>Laurasiatheria</taxon>
        <taxon>Chiroptera</taxon>
        <taxon>Yangochiroptera</taxon>
        <taxon>Vespertilionidae</taxon>
        <taxon>Myotis</taxon>
    </lineage>
</organism>
<dbReference type="EMBL" id="AAPE02053954">
    <property type="status" value="NOT_ANNOTATED_CDS"/>
    <property type="molecule type" value="Genomic_DNA"/>
</dbReference>
<dbReference type="InParanoid" id="G1PYD5"/>
<evidence type="ECO:0008006" key="3">
    <source>
        <dbReference type="Google" id="ProtNLM"/>
    </source>
</evidence>
<reference evidence="1" key="2">
    <citation type="submission" date="2025-08" db="UniProtKB">
        <authorList>
            <consortium name="Ensembl"/>
        </authorList>
    </citation>
    <scope>IDENTIFICATION</scope>
</reference>
<accession>G1PYD5</accession>